<evidence type="ECO:0000256" key="3">
    <source>
        <dbReference type="SAM" id="MobiDB-lite"/>
    </source>
</evidence>
<dbReference type="AlphaFoldDB" id="A0A8J8GSU6"/>
<dbReference type="GO" id="GO:0016407">
    <property type="term" value="F:acetyltransferase activity"/>
    <property type="evidence" value="ECO:0007669"/>
    <property type="project" value="InterPro"/>
</dbReference>
<dbReference type="InterPro" id="IPR051159">
    <property type="entry name" value="Hexapeptide_acetyltransf"/>
</dbReference>
<dbReference type="Gene3D" id="2.160.10.10">
    <property type="entry name" value="Hexapeptide repeat proteins"/>
    <property type="match status" value="1"/>
</dbReference>
<comment type="similarity">
    <text evidence="1">Belongs to the transferase hexapeptide repeat family.</text>
</comment>
<accession>A0A8J8GSU6</accession>
<dbReference type="Proteomes" id="UP001016761">
    <property type="component" value="Unassembled WGS sequence"/>
</dbReference>
<dbReference type="Pfam" id="PF12464">
    <property type="entry name" value="Mac"/>
    <property type="match status" value="1"/>
</dbReference>
<dbReference type="InterPro" id="IPR024688">
    <property type="entry name" value="Mac_dom"/>
</dbReference>
<dbReference type="GO" id="GO:0008374">
    <property type="term" value="F:O-acyltransferase activity"/>
    <property type="evidence" value="ECO:0007669"/>
    <property type="project" value="TreeGrafter"/>
</dbReference>
<evidence type="ECO:0000313" key="7">
    <source>
        <dbReference type="Proteomes" id="UP000728647"/>
    </source>
</evidence>
<feature type="compositionally biased region" description="Basic and acidic residues" evidence="3">
    <location>
        <begin position="1"/>
        <end position="10"/>
    </location>
</feature>
<name>A0A8J8GSU6_9EURY</name>
<organism evidence="5 7">
    <name type="scientific">Haloterrigena gelatinilytica</name>
    <dbReference type="NCBI Taxonomy" id="2741724"/>
    <lineage>
        <taxon>Archaea</taxon>
        <taxon>Methanobacteriati</taxon>
        <taxon>Methanobacteriota</taxon>
        <taxon>Stenosarchaea group</taxon>
        <taxon>Halobacteria</taxon>
        <taxon>Halobacteriales</taxon>
        <taxon>Natrialbaceae</taxon>
        <taxon>Haloterrigena</taxon>
    </lineage>
</organism>
<evidence type="ECO:0000256" key="1">
    <source>
        <dbReference type="ARBA" id="ARBA00007274"/>
    </source>
</evidence>
<reference evidence="5 8" key="1">
    <citation type="submission" date="2020-06" db="EMBL/GenBank/DDBJ databases">
        <title>Haloterrigena sp. nov., an extremely halophilic archaeon isolated from a saline sediment.</title>
        <authorList>
            <person name="Liu B.-B."/>
        </authorList>
    </citation>
    <scope>NUCLEOTIDE SEQUENCE</scope>
    <source>
        <strain evidence="5">SYSU A121-1</strain>
        <strain evidence="6 8">SYSU A558-1</strain>
    </source>
</reference>
<evidence type="ECO:0000313" key="6">
    <source>
        <dbReference type="EMBL" id="NUC71263.1"/>
    </source>
</evidence>
<evidence type="ECO:0000313" key="5">
    <source>
        <dbReference type="EMBL" id="NUB92825.1"/>
    </source>
</evidence>
<dbReference type="CDD" id="cd03357">
    <property type="entry name" value="LbH_MAT_GAT"/>
    <property type="match status" value="1"/>
</dbReference>
<dbReference type="InterPro" id="IPR018357">
    <property type="entry name" value="Hexapep_transf_CS"/>
</dbReference>
<dbReference type="PROSITE" id="PS00101">
    <property type="entry name" value="HEXAPEP_TRANSFERASES"/>
    <property type="match status" value="1"/>
</dbReference>
<keyword evidence="2" id="KW-0808">Transferase</keyword>
<dbReference type="Proteomes" id="UP000728647">
    <property type="component" value="Unassembled WGS sequence"/>
</dbReference>
<dbReference type="GO" id="GO:0005829">
    <property type="term" value="C:cytosol"/>
    <property type="evidence" value="ECO:0007669"/>
    <property type="project" value="TreeGrafter"/>
</dbReference>
<dbReference type="SUPFAM" id="SSF51161">
    <property type="entry name" value="Trimeric LpxA-like enzymes"/>
    <property type="match status" value="1"/>
</dbReference>
<comment type="caution">
    <text evidence="5">The sequence shown here is derived from an EMBL/GenBank/DDBJ whole genome shotgun (WGS) entry which is preliminary data.</text>
</comment>
<evidence type="ECO:0000313" key="8">
    <source>
        <dbReference type="Proteomes" id="UP001016761"/>
    </source>
</evidence>
<evidence type="ECO:0000259" key="4">
    <source>
        <dbReference type="SMART" id="SM01266"/>
    </source>
</evidence>
<dbReference type="Pfam" id="PF14602">
    <property type="entry name" value="Hexapep_2"/>
    <property type="match status" value="1"/>
</dbReference>
<dbReference type="InterPro" id="IPR011004">
    <property type="entry name" value="Trimer_LpxA-like_sf"/>
</dbReference>
<dbReference type="PANTHER" id="PTHR23416:SF23">
    <property type="entry name" value="ACETYLTRANSFERASE C18B11.09C-RELATED"/>
    <property type="match status" value="1"/>
</dbReference>
<protein>
    <submittedName>
        <fullName evidence="5">Sugar O-acetyltransferase</fullName>
    </submittedName>
</protein>
<dbReference type="RefSeq" id="WP_174679304.1">
    <property type="nucleotide sequence ID" value="NZ_JABUQZ010000001.1"/>
</dbReference>
<gene>
    <name evidence="5" type="ORF">HT576_17615</name>
    <name evidence="6" type="ORF">HTZ84_02860</name>
</gene>
<dbReference type="EMBL" id="JABURA010000001">
    <property type="protein sequence ID" value="NUB92825.1"/>
    <property type="molecule type" value="Genomic_DNA"/>
</dbReference>
<proteinExistence type="inferred from homology"/>
<feature type="domain" description="Maltose/galactoside acetyltransferase" evidence="4">
    <location>
        <begin position="5"/>
        <end position="59"/>
    </location>
</feature>
<keyword evidence="8" id="KW-1185">Reference proteome</keyword>
<evidence type="ECO:0000256" key="2">
    <source>
        <dbReference type="ARBA" id="ARBA00022679"/>
    </source>
</evidence>
<sequence length="187" mass="20488">MSSEKERMLDGELYDPTDPELVADRNRARDLTRRYNATAPDDRTERRELIGELFESVGDECQIEPPFRCDYGYNIRVGENFYANFDCVVLDAGRVEIGRNCMIAPGVHIYTATHPLDASERIEGPEYAKPVAVGDDVWIGGRAVINPGVTVGDESVVASGAVVTEDVPDGVVVRGNPATVVKDLSEN</sequence>
<dbReference type="SMART" id="SM01266">
    <property type="entry name" value="Mac"/>
    <property type="match status" value="1"/>
</dbReference>
<dbReference type="FunFam" id="2.160.10.10:FF:000008">
    <property type="entry name" value="Maltose O-acetyltransferase"/>
    <property type="match status" value="1"/>
</dbReference>
<dbReference type="InterPro" id="IPR001451">
    <property type="entry name" value="Hexapep"/>
</dbReference>
<dbReference type="PANTHER" id="PTHR23416">
    <property type="entry name" value="SIALIC ACID SYNTHASE-RELATED"/>
    <property type="match status" value="1"/>
</dbReference>
<dbReference type="EMBL" id="JABUQZ010000001">
    <property type="protein sequence ID" value="NUC71263.1"/>
    <property type="molecule type" value="Genomic_DNA"/>
</dbReference>
<feature type="region of interest" description="Disordered" evidence="3">
    <location>
        <begin position="1"/>
        <end position="21"/>
    </location>
</feature>